<proteinExistence type="predicted"/>
<dbReference type="EMBL" id="CABVHQ010000005">
    <property type="protein sequence ID" value="VVN76260.1"/>
    <property type="molecule type" value="Genomic_DNA"/>
</dbReference>
<dbReference type="Proteomes" id="UP000337909">
    <property type="component" value="Unassembled WGS sequence"/>
</dbReference>
<reference evidence="1 2" key="1">
    <citation type="submission" date="2019-09" db="EMBL/GenBank/DDBJ databases">
        <authorList>
            <person name="Chandra G."/>
            <person name="Truman W A."/>
        </authorList>
    </citation>
    <scope>NUCLEOTIDE SEQUENCE [LARGE SCALE GENOMIC DNA]</scope>
    <source>
        <strain evidence="1">PS691</strain>
    </source>
</reference>
<gene>
    <name evidence="1" type="ORF">PS691_00744</name>
</gene>
<evidence type="ECO:0000313" key="2">
    <source>
        <dbReference type="Proteomes" id="UP000337909"/>
    </source>
</evidence>
<organism evidence="1 2">
    <name type="scientific">Pseudomonas fluorescens</name>
    <dbReference type="NCBI Taxonomy" id="294"/>
    <lineage>
        <taxon>Bacteria</taxon>
        <taxon>Pseudomonadati</taxon>
        <taxon>Pseudomonadota</taxon>
        <taxon>Gammaproteobacteria</taxon>
        <taxon>Pseudomonadales</taxon>
        <taxon>Pseudomonadaceae</taxon>
        <taxon>Pseudomonas</taxon>
    </lineage>
</organism>
<accession>A0A5E7ADJ2</accession>
<name>A0A5E7ADJ2_PSEFL</name>
<evidence type="ECO:0000313" key="1">
    <source>
        <dbReference type="EMBL" id="VVN76260.1"/>
    </source>
</evidence>
<sequence length="52" mass="5524">MDVNDYACCLNKRAALESIASKPAPTGFVHSHDVAGVRETSIQPPTSLIKAI</sequence>
<dbReference type="AlphaFoldDB" id="A0A5E7ADJ2"/>
<protein>
    <submittedName>
        <fullName evidence="1">Uncharacterized protein</fullName>
    </submittedName>
</protein>